<proteinExistence type="predicted"/>
<dbReference type="EMBL" id="JALLBG020000123">
    <property type="protein sequence ID" value="KAL3763442.1"/>
    <property type="molecule type" value="Genomic_DNA"/>
</dbReference>
<keyword evidence="1" id="KW-0732">Signal</keyword>
<feature type="signal peptide" evidence="1">
    <location>
        <begin position="1"/>
        <end position="26"/>
    </location>
</feature>
<dbReference type="Proteomes" id="UP001530293">
    <property type="component" value="Unassembled WGS sequence"/>
</dbReference>
<keyword evidence="3" id="KW-1185">Reference proteome</keyword>
<evidence type="ECO:0000313" key="2">
    <source>
        <dbReference type="EMBL" id="KAL3763442.1"/>
    </source>
</evidence>
<name>A0ABD3MIR0_9STRA</name>
<accession>A0ABD3MIR0</accession>
<evidence type="ECO:0000256" key="1">
    <source>
        <dbReference type="SAM" id="SignalP"/>
    </source>
</evidence>
<dbReference type="AlphaFoldDB" id="A0ABD3MIR0"/>
<evidence type="ECO:0000313" key="3">
    <source>
        <dbReference type="Proteomes" id="UP001530293"/>
    </source>
</evidence>
<comment type="caution">
    <text evidence="2">The sequence shown here is derived from an EMBL/GenBank/DDBJ whole genome shotgun (WGS) entry which is preliminary data.</text>
</comment>
<gene>
    <name evidence="2" type="ORF">ACHAWU_002015</name>
</gene>
<organism evidence="2 3">
    <name type="scientific">Discostella pseudostelligera</name>
    <dbReference type="NCBI Taxonomy" id="259834"/>
    <lineage>
        <taxon>Eukaryota</taxon>
        <taxon>Sar</taxon>
        <taxon>Stramenopiles</taxon>
        <taxon>Ochrophyta</taxon>
        <taxon>Bacillariophyta</taxon>
        <taxon>Coscinodiscophyceae</taxon>
        <taxon>Thalassiosirophycidae</taxon>
        <taxon>Stephanodiscales</taxon>
        <taxon>Stephanodiscaceae</taxon>
        <taxon>Discostella</taxon>
    </lineage>
</organism>
<protein>
    <submittedName>
        <fullName evidence="2">Uncharacterized protein</fullName>
    </submittedName>
</protein>
<reference evidence="2 3" key="1">
    <citation type="submission" date="2024-10" db="EMBL/GenBank/DDBJ databases">
        <title>Updated reference genomes for cyclostephanoid diatoms.</title>
        <authorList>
            <person name="Roberts W.R."/>
            <person name="Alverson A.J."/>
        </authorList>
    </citation>
    <scope>NUCLEOTIDE SEQUENCE [LARGE SCALE GENOMIC DNA]</scope>
    <source>
        <strain evidence="2 3">AJA232-27</strain>
    </source>
</reference>
<sequence length="96" mass="10442">MVQRIRRPTAAMAAAMVVVAAVKTSAIYHGTCTTDAECSLKMRTQAPYSHSLCTCYVTSSVNPFNECEGTLALEMGSFAVLDDATLTELRKMRMNT</sequence>
<feature type="chain" id="PRO_5044760578" evidence="1">
    <location>
        <begin position="27"/>
        <end position="96"/>
    </location>
</feature>